<dbReference type="OrthoDB" id="541883at2759"/>
<dbReference type="Gene3D" id="3.40.366.10">
    <property type="entry name" value="Malonyl-Coenzyme A Acyl Carrier Protein, domain 2"/>
    <property type="match status" value="1"/>
</dbReference>
<evidence type="ECO:0000256" key="11">
    <source>
        <dbReference type="ARBA" id="ARBA00061523"/>
    </source>
</evidence>
<evidence type="ECO:0000256" key="12">
    <source>
        <dbReference type="ARBA" id="ARBA00077751"/>
    </source>
</evidence>
<evidence type="ECO:0000313" key="15">
    <source>
        <dbReference type="Proteomes" id="UP000597762"/>
    </source>
</evidence>
<proteinExistence type="inferred from homology"/>
<dbReference type="GO" id="GO:0005739">
    <property type="term" value="C:mitochondrion"/>
    <property type="evidence" value="ECO:0007669"/>
    <property type="project" value="UniProtKB-SubCell"/>
</dbReference>
<dbReference type="InterPro" id="IPR001227">
    <property type="entry name" value="Ac_transferase_dom_sf"/>
</dbReference>
<evidence type="ECO:0000256" key="9">
    <source>
        <dbReference type="ARBA" id="ARBA00023128"/>
    </source>
</evidence>
<dbReference type="FunFam" id="3.30.70.250:FF:000005">
    <property type="entry name" value="Malonyl-CoA-acyl carrier protein transacylase, mitochondrial"/>
    <property type="match status" value="1"/>
</dbReference>
<keyword evidence="15" id="KW-1185">Reference proteome</keyword>
<dbReference type="SMART" id="SM00827">
    <property type="entry name" value="PKS_AT"/>
    <property type="match status" value="1"/>
</dbReference>
<reference evidence="14" key="1">
    <citation type="submission" date="2021-01" db="EMBL/GenBank/DDBJ databases">
        <authorList>
            <person name="Li R."/>
            <person name="Bekaert M."/>
        </authorList>
    </citation>
    <scope>NUCLEOTIDE SEQUENCE</scope>
    <source>
        <strain evidence="14">Farmed</strain>
    </source>
</reference>
<accession>A0A812BL45</accession>
<evidence type="ECO:0000256" key="5">
    <source>
        <dbReference type="ARBA" id="ARBA00022679"/>
    </source>
</evidence>
<evidence type="ECO:0000256" key="1">
    <source>
        <dbReference type="ARBA" id="ARBA00004173"/>
    </source>
</evidence>
<dbReference type="EC" id="2.3.1.39" evidence="3"/>
<evidence type="ECO:0000256" key="8">
    <source>
        <dbReference type="ARBA" id="ARBA00023098"/>
    </source>
</evidence>
<evidence type="ECO:0000256" key="4">
    <source>
        <dbReference type="ARBA" id="ARBA00022516"/>
    </source>
</evidence>
<evidence type="ECO:0000259" key="13">
    <source>
        <dbReference type="SMART" id="SM00827"/>
    </source>
</evidence>
<sequence length="275" mass="30905">MFEIANSILGYDLLKLCLNGPKKELDKTAICQPAVLVSSLAAVEKLKVENLQAIENCVSAAGFIITFEDAIKLVKVRAEVMQASSEAIPSGMMSVFCTHKTKLRLAMEVSQEVCKQKHGINNPICHVANYLYPDCKVIAGHEQALEFIAQNSKDFGIKRTKRLAVSGAFHTNLMQDGLPDFTNALKKVEFQPPSIPVFSNVKAERYSNSNQEFLKLLRMHLIKPVKWEQIMHILYSRKKGEKFPHTYEVGPGKQLGTLLRMVNVKAFENYHNVEI</sequence>
<evidence type="ECO:0000256" key="6">
    <source>
        <dbReference type="ARBA" id="ARBA00022832"/>
    </source>
</evidence>
<evidence type="ECO:0000256" key="3">
    <source>
        <dbReference type="ARBA" id="ARBA00013258"/>
    </source>
</evidence>
<evidence type="ECO:0000256" key="2">
    <source>
        <dbReference type="ARBA" id="ARBA00005194"/>
    </source>
</evidence>
<comment type="similarity">
    <text evidence="11">Belongs to the type II malonyltransferase family.</text>
</comment>
<organism evidence="14 15">
    <name type="scientific">Acanthosepion pharaonis</name>
    <name type="common">Pharaoh cuttlefish</name>
    <name type="synonym">Sepia pharaonis</name>
    <dbReference type="NCBI Taxonomy" id="158019"/>
    <lineage>
        <taxon>Eukaryota</taxon>
        <taxon>Metazoa</taxon>
        <taxon>Spiralia</taxon>
        <taxon>Lophotrochozoa</taxon>
        <taxon>Mollusca</taxon>
        <taxon>Cephalopoda</taxon>
        <taxon>Coleoidea</taxon>
        <taxon>Decapodiformes</taxon>
        <taxon>Sepiida</taxon>
        <taxon>Sepiina</taxon>
        <taxon>Sepiidae</taxon>
        <taxon>Acanthosepion</taxon>
    </lineage>
</organism>
<comment type="subcellular location">
    <subcellularLocation>
        <location evidence="1">Mitochondrion</location>
    </subcellularLocation>
</comment>
<keyword evidence="5 14" id="KW-0808">Transferase</keyword>
<gene>
    <name evidence="14" type="ORF">SPHA_19640</name>
</gene>
<keyword evidence="7" id="KW-0809">Transit peptide</keyword>
<dbReference type="InterPro" id="IPR016036">
    <property type="entry name" value="Malonyl_transacylase_ACP-bd"/>
</dbReference>
<evidence type="ECO:0000313" key="14">
    <source>
        <dbReference type="EMBL" id="CAE1235092.1"/>
    </source>
</evidence>
<dbReference type="AlphaFoldDB" id="A0A812BL45"/>
<keyword evidence="6" id="KW-0276">Fatty acid metabolism</keyword>
<dbReference type="PANTHER" id="PTHR47170">
    <property type="entry name" value="MALONYL-COA ACP TRANSACYLASE, ACP-BINDING"/>
    <property type="match status" value="1"/>
</dbReference>
<dbReference type="EMBL" id="CAHIKZ030000713">
    <property type="protein sequence ID" value="CAE1235092.1"/>
    <property type="molecule type" value="Genomic_DNA"/>
</dbReference>
<dbReference type="GO" id="GO:0006633">
    <property type="term" value="P:fatty acid biosynthetic process"/>
    <property type="evidence" value="ECO:0007669"/>
    <property type="project" value="UniProtKB-UniPathway"/>
</dbReference>
<dbReference type="Gene3D" id="3.30.70.250">
    <property type="entry name" value="Malonyl-CoA ACP transacylase, ACP-binding"/>
    <property type="match status" value="1"/>
</dbReference>
<protein>
    <recommendedName>
        <fullName evidence="3">[acyl-carrier-protein] S-malonyltransferase</fullName>
        <ecNumber evidence="3">2.3.1.39</ecNumber>
    </recommendedName>
    <alternativeName>
        <fullName evidence="12">[Acyl-carrier-protein] malonyltransferase</fullName>
    </alternativeName>
</protein>
<dbReference type="UniPathway" id="UPA00094"/>
<keyword evidence="8" id="KW-0443">Lipid metabolism</keyword>
<dbReference type="PANTHER" id="PTHR47170:SF2">
    <property type="entry name" value="MALONYL-COA:ACP TRANSACYLASE (MAT) DOMAIN-CONTAINING PROTEIN"/>
    <property type="match status" value="1"/>
</dbReference>
<dbReference type="InterPro" id="IPR052760">
    <property type="entry name" value="Mitochondrial_malonyltrans"/>
</dbReference>
<dbReference type="InterPro" id="IPR016035">
    <property type="entry name" value="Acyl_Trfase/lysoPLipase"/>
</dbReference>
<name>A0A812BL45_ACAPH</name>
<keyword evidence="14" id="KW-0012">Acyltransferase</keyword>
<dbReference type="SUPFAM" id="SSF55048">
    <property type="entry name" value="Probable ACP-binding domain of malonyl-CoA ACP transacylase"/>
    <property type="match status" value="1"/>
</dbReference>
<keyword evidence="9" id="KW-0496">Mitochondrion</keyword>
<dbReference type="Proteomes" id="UP000597762">
    <property type="component" value="Unassembled WGS sequence"/>
</dbReference>
<evidence type="ECO:0000256" key="7">
    <source>
        <dbReference type="ARBA" id="ARBA00022946"/>
    </source>
</evidence>
<dbReference type="SUPFAM" id="SSF52151">
    <property type="entry name" value="FabD/lysophospholipase-like"/>
    <property type="match status" value="1"/>
</dbReference>
<dbReference type="GO" id="GO:0004314">
    <property type="term" value="F:[acyl-carrier-protein] S-malonyltransferase activity"/>
    <property type="evidence" value="ECO:0007669"/>
    <property type="project" value="UniProtKB-EC"/>
</dbReference>
<comment type="pathway">
    <text evidence="2">Lipid metabolism; fatty acid biosynthesis.</text>
</comment>
<dbReference type="InterPro" id="IPR014043">
    <property type="entry name" value="Acyl_transferase_dom"/>
</dbReference>
<feature type="domain" description="Malonyl-CoA:ACP transacylase (MAT)" evidence="13">
    <location>
        <begin position="1"/>
        <end position="261"/>
    </location>
</feature>
<keyword evidence="10" id="KW-0275">Fatty acid biosynthesis</keyword>
<evidence type="ECO:0000256" key="10">
    <source>
        <dbReference type="ARBA" id="ARBA00023160"/>
    </source>
</evidence>
<keyword evidence="4" id="KW-0444">Lipid biosynthesis</keyword>
<comment type="caution">
    <text evidence="14">The sequence shown here is derived from an EMBL/GenBank/DDBJ whole genome shotgun (WGS) entry which is preliminary data.</text>
</comment>